<dbReference type="PROSITE" id="PS50075">
    <property type="entry name" value="CARRIER"/>
    <property type="match status" value="3"/>
</dbReference>
<dbReference type="FunFam" id="3.30.559.10:FF:000012">
    <property type="entry name" value="Non-ribosomal peptide synthetase"/>
    <property type="match status" value="1"/>
</dbReference>
<dbReference type="PROSITE" id="PS00012">
    <property type="entry name" value="PHOSPHOPANTETHEINE"/>
    <property type="match status" value="3"/>
</dbReference>
<dbReference type="GO" id="GO:0008610">
    <property type="term" value="P:lipid biosynthetic process"/>
    <property type="evidence" value="ECO:0007669"/>
    <property type="project" value="UniProtKB-ARBA"/>
</dbReference>
<dbReference type="InterPro" id="IPR045851">
    <property type="entry name" value="AMP-bd_C_sf"/>
</dbReference>
<keyword evidence="11" id="KW-1185">Reference proteome</keyword>
<dbReference type="FunFam" id="3.30.300.30:FF:000010">
    <property type="entry name" value="Enterobactin synthetase component F"/>
    <property type="match status" value="2"/>
</dbReference>
<dbReference type="FunFam" id="1.10.1200.10:FF:000005">
    <property type="entry name" value="Nonribosomal peptide synthetase 1"/>
    <property type="match status" value="1"/>
</dbReference>
<dbReference type="Gene3D" id="3.40.47.10">
    <property type="match status" value="1"/>
</dbReference>
<dbReference type="SUPFAM" id="SSF56801">
    <property type="entry name" value="Acetyl-CoA synthetase-like"/>
    <property type="match status" value="2"/>
</dbReference>
<evidence type="ECO:0000259" key="9">
    <source>
        <dbReference type="PROSITE" id="PS52004"/>
    </source>
</evidence>
<dbReference type="InterPro" id="IPR020845">
    <property type="entry name" value="AMP-binding_CS"/>
</dbReference>
<dbReference type="InterPro" id="IPR023213">
    <property type="entry name" value="CAT-like_dom_sf"/>
</dbReference>
<dbReference type="InterPro" id="IPR001242">
    <property type="entry name" value="Condensation_dom"/>
</dbReference>
<accession>A0A7Z7NAE9</accession>
<dbReference type="InterPro" id="IPR016039">
    <property type="entry name" value="Thiolase-like"/>
</dbReference>
<evidence type="ECO:0000256" key="6">
    <source>
        <dbReference type="ARBA" id="ARBA00029443"/>
    </source>
</evidence>
<dbReference type="SUPFAM" id="SSF52777">
    <property type="entry name" value="CoA-dependent acyltransferases"/>
    <property type="match status" value="4"/>
</dbReference>
<dbReference type="FunFam" id="1.10.1200.10:FF:000016">
    <property type="entry name" value="Non-ribosomal peptide synthase"/>
    <property type="match status" value="1"/>
</dbReference>
<dbReference type="InterPro" id="IPR000873">
    <property type="entry name" value="AMP-dep_synth/lig_dom"/>
</dbReference>
<dbReference type="PROSITE" id="PS00455">
    <property type="entry name" value="AMP_BINDING"/>
    <property type="match status" value="2"/>
</dbReference>
<dbReference type="InterPro" id="IPR016035">
    <property type="entry name" value="Acyl_Trfase/lysoPLipase"/>
</dbReference>
<evidence type="ECO:0000256" key="5">
    <source>
        <dbReference type="ARBA" id="ARBA00022679"/>
    </source>
</evidence>
<name>A0A7Z7NAE9_9MYCO</name>
<evidence type="ECO:0000256" key="7">
    <source>
        <dbReference type="SAM" id="MobiDB-lite"/>
    </source>
</evidence>
<dbReference type="Pfam" id="PF02801">
    <property type="entry name" value="Ketoacyl-synt_C"/>
    <property type="match status" value="1"/>
</dbReference>
<protein>
    <submittedName>
        <fullName evidence="10">Dimodular nonribosomal peptide synthase</fullName>
    </submittedName>
</protein>
<evidence type="ECO:0000256" key="1">
    <source>
        <dbReference type="ARBA" id="ARBA00001957"/>
    </source>
</evidence>
<dbReference type="Proteomes" id="UP000554965">
    <property type="component" value="Unassembled WGS sequence"/>
</dbReference>
<reference evidence="10 11" key="1">
    <citation type="submission" date="2017-10" db="EMBL/GenBank/DDBJ databases">
        <authorList>
            <consortium name="Urmite Genomes"/>
        </authorList>
    </citation>
    <scope>NUCLEOTIDE SEQUENCE [LARGE SCALE GENOMIC DNA]</scope>
    <source>
        <strain evidence="10 11">FB-527</strain>
    </source>
</reference>
<dbReference type="Pfam" id="PF00698">
    <property type="entry name" value="Acyl_transf_1"/>
    <property type="match status" value="1"/>
</dbReference>
<dbReference type="GO" id="GO:0072330">
    <property type="term" value="P:monocarboxylic acid biosynthetic process"/>
    <property type="evidence" value="ECO:0007669"/>
    <property type="project" value="UniProtKB-ARBA"/>
</dbReference>
<dbReference type="InterPro" id="IPR001031">
    <property type="entry name" value="Thioesterase"/>
</dbReference>
<keyword evidence="4" id="KW-0597">Phosphoprotein</keyword>
<dbReference type="Gene3D" id="1.10.1200.10">
    <property type="entry name" value="ACP-like"/>
    <property type="match status" value="2"/>
</dbReference>
<sequence>MEAHGTGTMLGDLIEAGALMATYGRNRPEGRPLWLGALKSNIGHTAAAAGGGGVIKAIEAMRHEVIPPTLHADEPAPFVDWSSGGVSLATVPQPWPRRGDARRVGVSAFSISGTNTHLIIEEAPRSPVAIGTNDVPDDDLVPVIPWVVTAKSEAALPIQAARLVTLLEQNSGLRPLDVGFSLASSRTQFEHRAVIVGRDSDALLDGLRSLATDEASSAVVRGAARVSPRTAAVFPGDSGQLLGIGDQLYASFPVYAGAFDEVRSFFDTQRDKPPQASLFAIEVALFRLAESWGFRPDFVMGHSVGEITAAYVAGLWSLADACALVMATAEDDIAVCERLTYQTPTIGVISGLTGEHVESALLSRHEYWVDQLKRSVPFRDNARLPGDISNVLEIGSTLLLQPKVDETLSFVSGLASVYVCGTPIDWSSAYAGSTARRVNLPTYAFQRKRLWLDPAVNGKMSPRTRSAARPPTSTVQGNASIEPARTDTERTLAAAIEQVLGVHDVGRTDQFLALGGDSISSLQLANRVRAAGLPLTPQMVFEHGTIMQLAAALDDAETDSGSGAFGLVDDDVRYPPMSMSGLSPAELATLQASGIDDAMMLSPLQQGLLVFTLLTEAPSDDPYVMKVAVDVSGSLDAELLRDCVAATLDRHRNVQVSFVTAGLPHPVQVVPSHVDLPWRQLNVDPEAAAALEAEEQGRGFDLEHGPAIRFLLLELPDARWRFHIAVHAIVLDGWSLALFVGELFTLYHAGGNVDALAPAPRPYRDYIGWLNRRDLAPSEQVWREHLAGLSAPTLLSAALSAASPGELPKRAKLVLDTTTTAGLVDCARSCGVTLNTLTQVAWALVLSVLTGRDDVVFGVAVSGRPTELDGVESMVGLLINTVSLRVRLDPKSTVAEHCSTVQRDAARLREHAYFSHAWLRQLAGIGEMFDTLLVFENFPSDGLFVKDLSAGAATFHLSEVVSPTHFPVTVVVELTSGRLTLRVETTDNSGELTAPTGLDVADLARRLARVLVALATDPARPLSSIDALDEAEHTRLDGWGNRTVLTAPASAPPATPPSIPELFATQVQRSPAAVALVSGERSLSYRQLDEAANRVAHLLIDHGAVPGATVALLFTRSAEAIVAILAVLKTGATYLPIDPMHPQARVEFMLQDARPVAAVTTADLKTRLPGHDLLVLDIEDPRIDAEPATALPAPAPDNIAYMIYTSGTTGTPKGVAITHQNVTQLLQAPNAGPASAPGKVWMQWFSYGFDTSVWEIFSALVHGGRLVIVPESVTRSATDLHAALVAEQVEVLIQTPSAAALLSPQGLDSLALIVGAEACPADLVDRWAPGRVMVNGYGPTETTITVSTSAPLTAGSGVPPIGSPVSGAAFFVLDGWLRPVPVGVVGELYVAGRGVGCGYVRRPALTASRFVACPFGSARAQGIRMYRTGDLVRWRTDGQLEYVGRADEQVKIRGYRIELGEVATALTQLPGVDTAAVIAREDSPGNKRLVGYVTGTVDARWARETLADRLPTYMIPAAGVVLPALPLTVNGKLDKRALPAPEYGSAERYRAPTTSTEETIAGIYARVLGLDRVGVDESFFDLGGDSLLAMRMIAAVNTTLDARLAVRTVFDAPTVAGLAARIAAGGAGSGRTPLVASERPSVIPLSFAQSRLWFLDQLEGPSPVYNLAWALRLRGRLDVDALRLALADVVARHESLRTVFVAVAGTPQQVVIPADRTDFGWQITDSTAWPEGRLRDAIDAAAHHSFDLATEIPLLAQLFRVADEDHALAVVIHHIAADGWSLRPLVRDLGVAYANRSAGQAPDWASLPVQYVDYTLWQRANLGEVGSGSGAFETQVDYWVKALADMPEWLRLPTDRPYPPMSDYRGATVGVQWSAQLQQQVARVAREHDATGFMVIQTALSALLSTIAATNDIAVGFPVAGRDDPALDELAGFFVNTLVLRVQVAGALSFAELLAQVRERSLEAFEHQDVPFEMLVDKLNPSRSLTHHPLVQVMLAWQNDPPAELALEGIEVDSIPVSTHTARMDLVFSLAQRFSETGEPAGIGGFVEFRTDVFDAASIQRLVERLERVLLAMTADPTRRLSSVDVLDAAEHARLSEWGNRAVLTAPAAAATSPSIPVLFAAQVARTPDAVALSGGERSWTYGEVDEAANRLAHRLTAHGAGPGHFVALLFSRSVEAVVAIVAGLKTGAAYLPIDPAHPAARIEFMLADAAPIAAITTTELRPRLDGCNLAVIDIDDPVLDTQPSTAPPAPSADDVAYVIYTSGTTGVPKGVAITHRNVTTLLATLDAELELAPGQAWTQCHSYAFDFSVWEIWGALLSGGRLVVVPDEVTRSPDELHALLIGEQVSVLSQTPSAFYALQTADAVSPEPGRQLKLRAVVFGGEALQPNRLRDWLDNHPGSPCLHNMYGITETTVHASLREIVDVDTASSASPIGAPLAHLAFFVLDGSLRPVPAGVVGELYVAGSGLAVGYWGRAGLTASRFVACPFGGGGGLGTRMYRSGDLVRWRLDGQLDYVGRGDEQVKIRGYRIELGEVQAALAGLDGVEQAVVIARQDGPGDKRLVGYVTGTADPVQARVALATRLPAYMVPAAVVALDELPLTLNGKLDTRALRAPDYGDSDRYRAPSGPVEEILAGIYAQVLGLERVGVEDSFFDLGGDSLSAMRAIAAINTSFDADVPVRALFESPTVESLSQRLGSADSSIEVVPVEVLKHGDGIPLFCPPPGGGLSWQYRNLAAYVDCPIIGFPLPPSGEWRGSIRDIAAQYADTVQEFYTDGPYNLLGWSFGGVVAHQLAVELQRRGCVVRRLLLLDAILNPAAAGGLDNALKDSDPVTESSFLSTMLQMNGINIDGQFRTLTYQQAEVLLQRHEATEFLLPPKPIVEEMVDNMNASIRLLSQHVPDIFDGDMVIFSENRGDGSALQPMWRPYAAGDITEHPVESTHFEMLNPKPLKLFGQQLASYLR</sequence>
<dbReference type="Gene3D" id="3.30.559.10">
    <property type="entry name" value="Chloramphenicol acetyltransferase-like domain"/>
    <property type="match status" value="2"/>
</dbReference>
<dbReference type="Pfam" id="PF00501">
    <property type="entry name" value="AMP-binding"/>
    <property type="match status" value="2"/>
</dbReference>
<dbReference type="Pfam" id="PF22621">
    <property type="entry name" value="CurL-like_PKS_C"/>
    <property type="match status" value="1"/>
</dbReference>
<dbReference type="InterPro" id="IPR010071">
    <property type="entry name" value="AA_adenyl_dom"/>
</dbReference>
<dbReference type="GO" id="GO:0016746">
    <property type="term" value="F:acyltransferase activity"/>
    <property type="evidence" value="ECO:0007669"/>
    <property type="project" value="InterPro"/>
</dbReference>
<proteinExistence type="inferred from homology"/>
<dbReference type="InterPro" id="IPR001227">
    <property type="entry name" value="Ac_transferase_dom_sf"/>
</dbReference>
<dbReference type="Pfam" id="PF00550">
    <property type="entry name" value="PP-binding"/>
    <property type="match status" value="3"/>
</dbReference>
<dbReference type="SMART" id="SM00827">
    <property type="entry name" value="PKS_AT"/>
    <property type="match status" value="1"/>
</dbReference>
<dbReference type="CDD" id="cd19540">
    <property type="entry name" value="LCL_NRPS-like"/>
    <property type="match status" value="1"/>
</dbReference>
<dbReference type="GO" id="GO:0044550">
    <property type="term" value="P:secondary metabolite biosynthetic process"/>
    <property type="evidence" value="ECO:0007669"/>
    <property type="project" value="UniProtKB-ARBA"/>
</dbReference>
<dbReference type="Gene3D" id="3.30.559.30">
    <property type="entry name" value="Nonribosomal peptide synthetase, condensation domain"/>
    <property type="match status" value="2"/>
</dbReference>
<evidence type="ECO:0000259" key="8">
    <source>
        <dbReference type="PROSITE" id="PS50075"/>
    </source>
</evidence>
<dbReference type="SMART" id="SM00825">
    <property type="entry name" value="PKS_KS"/>
    <property type="match status" value="1"/>
</dbReference>
<dbReference type="SUPFAM" id="SSF53474">
    <property type="entry name" value="alpha/beta-Hydrolases"/>
    <property type="match status" value="1"/>
</dbReference>
<comment type="caution">
    <text evidence="10">The sequence shown here is derived from an EMBL/GenBank/DDBJ whole genome shotgun (WGS) entry which is preliminary data.</text>
</comment>
<gene>
    <name evidence="10" type="primary">dhbF_8</name>
    <name evidence="10" type="ORF">MSIMFB_03248</name>
</gene>
<evidence type="ECO:0000256" key="4">
    <source>
        <dbReference type="ARBA" id="ARBA00022553"/>
    </source>
</evidence>
<dbReference type="InterPro" id="IPR020841">
    <property type="entry name" value="PKS_Beta-ketoAc_synthase_dom"/>
</dbReference>
<evidence type="ECO:0000313" key="10">
    <source>
        <dbReference type="EMBL" id="SOJ55769.1"/>
    </source>
</evidence>
<comment type="cofactor">
    <cofactor evidence="1">
        <name>pantetheine 4'-phosphate</name>
        <dbReference type="ChEBI" id="CHEBI:47942"/>
    </cofactor>
</comment>
<dbReference type="Pfam" id="PF13193">
    <property type="entry name" value="AMP-binding_C"/>
    <property type="match status" value="2"/>
</dbReference>
<dbReference type="SUPFAM" id="SSF53901">
    <property type="entry name" value="Thiolase-like"/>
    <property type="match status" value="1"/>
</dbReference>
<dbReference type="InterPro" id="IPR020806">
    <property type="entry name" value="PKS_PP-bd"/>
</dbReference>
<dbReference type="Pfam" id="PF00668">
    <property type="entry name" value="Condensation"/>
    <property type="match status" value="2"/>
</dbReference>
<comment type="similarity">
    <text evidence="2">Belongs to the ATP-dependent AMP-binding enzyme family.</text>
</comment>
<dbReference type="SUPFAM" id="SSF47336">
    <property type="entry name" value="ACP-like"/>
    <property type="match status" value="3"/>
</dbReference>
<evidence type="ECO:0000313" key="11">
    <source>
        <dbReference type="Proteomes" id="UP000554965"/>
    </source>
</evidence>
<evidence type="ECO:0000256" key="3">
    <source>
        <dbReference type="ARBA" id="ARBA00022450"/>
    </source>
</evidence>
<dbReference type="InterPro" id="IPR014043">
    <property type="entry name" value="Acyl_transferase_dom"/>
</dbReference>
<dbReference type="InterPro" id="IPR042099">
    <property type="entry name" value="ANL_N_sf"/>
</dbReference>
<keyword evidence="5" id="KW-0808">Transferase</keyword>
<dbReference type="InterPro" id="IPR006162">
    <property type="entry name" value="Ppantetheine_attach_site"/>
</dbReference>
<dbReference type="GO" id="GO:0031177">
    <property type="term" value="F:phosphopantetheine binding"/>
    <property type="evidence" value="ECO:0007669"/>
    <property type="project" value="InterPro"/>
</dbReference>
<keyword evidence="3" id="KW-0596">Phosphopantetheine</keyword>
<dbReference type="InterPro" id="IPR014031">
    <property type="entry name" value="Ketoacyl_synth_C"/>
</dbReference>
<comment type="similarity">
    <text evidence="6">In the C-terminal section; belongs to the NRP synthetase family.</text>
</comment>
<feature type="domain" description="Ketosynthase family 3 (KS3)" evidence="9">
    <location>
        <begin position="1"/>
        <end position="122"/>
    </location>
</feature>
<feature type="region of interest" description="Disordered" evidence="7">
    <location>
        <begin position="460"/>
        <end position="479"/>
    </location>
</feature>
<dbReference type="SUPFAM" id="SSF52151">
    <property type="entry name" value="FabD/lysophospholipase-like"/>
    <property type="match status" value="1"/>
</dbReference>
<dbReference type="EMBL" id="OCTY01000002">
    <property type="protein sequence ID" value="SOJ55769.1"/>
    <property type="molecule type" value="Genomic_DNA"/>
</dbReference>
<dbReference type="GO" id="GO:0005829">
    <property type="term" value="C:cytosol"/>
    <property type="evidence" value="ECO:0007669"/>
    <property type="project" value="TreeGrafter"/>
</dbReference>
<dbReference type="Gene3D" id="3.40.50.12780">
    <property type="entry name" value="N-terminal domain of ligase-like"/>
    <property type="match status" value="2"/>
</dbReference>
<organism evidence="10 11">
    <name type="scientific">Mycobacterium simulans</name>
    <dbReference type="NCBI Taxonomy" id="627089"/>
    <lineage>
        <taxon>Bacteria</taxon>
        <taxon>Bacillati</taxon>
        <taxon>Actinomycetota</taxon>
        <taxon>Actinomycetes</taxon>
        <taxon>Mycobacteriales</taxon>
        <taxon>Mycobacteriaceae</taxon>
        <taxon>Mycobacterium</taxon>
    </lineage>
</organism>
<dbReference type="Gene3D" id="3.40.366.10">
    <property type="entry name" value="Malonyl-Coenzyme A Acyl Carrier Protein, domain 2"/>
    <property type="match status" value="1"/>
</dbReference>
<evidence type="ECO:0000256" key="2">
    <source>
        <dbReference type="ARBA" id="ARBA00006432"/>
    </source>
</evidence>
<dbReference type="UniPathway" id="UPA00011"/>
<dbReference type="NCBIfam" id="NF003417">
    <property type="entry name" value="PRK04813.1"/>
    <property type="match status" value="2"/>
</dbReference>
<dbReference type="NCBIfam" id="TIGR01733">
    <property type="entry name" value="AA-adenyl-dom"/>
    <property type="match status" value="2"/>
</dbReference>
<dbReference type="CDD" id="cd17643">
    <property type="entry name" value="A_NRPS_Cytc1-like"/>
    <property type="match status" value="1"/>
</dbReference>
<dbReference type="InterPro" id="IPR029058">
    <property type="entry name" value="AB_hydrolase_fold"/>
</dbReference>
<dbReference type="SMART" id="SM01294">
    <property type="entry name" value="PKS_PP_betabranch"/>
    <property type="match status" value="1"/>
</dbReference>
<dbReference type="InterPro" id="IPR009081">
    <property type="entry name" value="PP-bd_ACP"/>
</dbReference>
<dbReference type="InterPro" id="IPR025110">
    <property type="entry name" value="AMP-bd_C"/>
</dbReference>
<dbReference type="Pfam" id="PF00975">
    <property type="entry name" value="Thioesterase"/>
    <property type="match status" value="1"/>
</dbReference>
<feature type="domain" description="Carrier" evidence="8">
    <location>
        <begin position="1551"/>
        <end position="1626"/>
    </location>
</feature>
<dbReference type="PANTHER" id="PTHR45527:SF1">
    <property type="entry name" value="FATTY ACID SYNTHASE"/>
    <property type="match status" value="1"/>
</dbReference>
<dbReference type="SMART" id="SM00823">
    <property type="entry name" value="PKS_PP"/>
    <property type="match status" value="3"/>
</dbReference>
<dbReference type="PROSITE" id="PS52004">
    <property type="entry name" value="KS3_2"/>
    <property type="match status" value="1"/>
</dbReference>
<dbReference type="Gene3D" id="3.30.300.30">
    <property type="match status" value="2"/>
</dbReference>
<feature type="domain" description="Carrier" evidence="8">
    <location>
        <begin position="483"/>
        <end position="557"/>
    </location>
</feature>
<dbReference type="InterPro" id="IPR036736">
    <property type="entry name" value="ACP-like_sf"/>
</dbReference>
<dbReference type="PANTHER" id="PTHR45527">
    <property type="entry name" value="NONRIBOSOMAL PEPTIDE SYNTHETASE"/>
    <property type="match status" value="1"/>
</dbReference>
<feature type="domain" description="Carrier" evidence="8">
    <location>
        <begin position="2623"/>
        <end position="2698"/>
    </location>
</feature>
<dbReference type="GO" id="GO:0043041">
    <property type="term" value="P:amino acid activation for nonribosomal peptide biosynthetic process"/>
    <property type="evidence" value="ECO:0007669"/>
    <property type="project" value="TreeGrafter"/>
</dbReference>
<dbReference type="Gene3D" id="3.40.50.1820">
    <property type="entry name" value="alpha/beta hydrolase"/>
    <property type="match status" value="1"/>
</dbReference>
<dbReference type="FunFam" id="3.40.50.12780:FF:000012">
    <property type="entry name" value="Non-ribosomal peptide synthetase"/>
    <property type="match status" value="2"/>
</dbReference>